<evidence type="ECO:0000313" key="2">
    <source>
        <dbReference type="EMBL" id="MBB5805934.1"/>
    </source>
</evidence>
<sequence>MGPLTDDEYRTFFHLLHRYCEEELDQSDAFSVPTRFGDVYVLIGRYAVGPEDAYMPLGDTKFWSPDTPPGVTPATGVTPGEEQEPSP</sequence>
<protein>
    <submittedName>
        <fullName evidence="2">Uncharacterized protein</fullName>
    </submittedName>
</protein>
<name>A0A7W9M3E5_9PSEU</name>
<reference evidence="2 3" key="1">
    <citation type="submission" date="2020-08" db="EMBL/GenBank/DDBJ databases">
        <title>Sequencing the genomes of 1000 actinobacteria strains.</title>
        <authorList>
            <person name="Klenk H.-P."/>
        </authorList>
    </citation>
    <scope>NUCLEOTIDE SEQUENCE [LARGE SCALE GENOMIC DNA]</scope>
    <source>
        <strain evidence="2 3">DSM 45486</strain>
    </source>
</reference>
<comment type="caution">
    <text evidence="2">The sequence shown here is derived from an EMBL/GenBank/DDBJ whole genome shotgun (WGS) entry which is preliminary data.</text>
</comment>
<organism evidence="2 3">
    <name type="scientific">Saccharothrix ecbatanensis</name>
    <dbReference type="NCBI Taxonomy" id="1105145"/>
    <lineage>
        <taxon>Bacteria</taxon>
        <taxon>Bacillati</taxon>
        <taxon>Actinomycetota</taxon>
        <taxon>Actinomycetes</taxon>
        <taxon>Pseudonocardiales</taxon>
        <taxon>Pseudonocardiaceae</taxon>
        <taxon>Saccharothrix</taxon>
    </lineage>
</organism>
<dbReference type="RefSeq" id="WP_184924871.1">
    <property type="nucleotide sequence ID" value="NZ_JACHMO010000001.1"/>
</dbReference>
<gene>
    <name evidence="2" type="ORF">F4560_005702</name>
</gene>
<evidence type="ECO:0000256" key="1">
    <source>
        <dbReference type="SAM" id="MobiDB-lite"/>
    </source>
</evidence>
<dbReference type="AlphaFoldDB" id="A0A7W9M3E5"/>
<dbReference type="EMBL" id="JACHMO010000001">
    <property type="protein sequence ID" value="MBB5805934.1"/>
    <property type="molecule type" value="Genomic_DNA"/>
</dbReference>
<proteinExistence type="predicted"/>
<evidence type="ECO:0000313" key="3">
    <source>
        <dbReference type="Proteomes" id="UP000552097"/>
    </source>
</evidence>
<dbReference type="Proteomes" id="UP000552097">
    <property type="component" value="Unassembled WGS sequence"/>
</dbReference>
<feature type="region of interest" description="Disordered" evidence="1">
    <location>
        <begin position="62"/>
        <end position="87"/>
    </location>
</feature>
<accession>A0A7W9M3E5</accession>
<keyword evidence="3" id="KW-1185">Reference proteome</keyword>